<proteinExistence type="inferred from homology"/>
<evidence type="ECO:0000256" key="8">
    <source>
        <dbReference type="ARBA" id="ARBA00023136"/>
    </source>
</evidence>
<evidence type="ECO:0000256" key="2">
    <source>
        <dbReference type="ARBA" id="ARBA00006484"/>
    </source>
</evidence>
<keyword evidence="6" id="KW-0560">Oxidoreductase</keyword>
<dbReference type="InterPro" id="IPR036291">
    <property type="entry name" value="NAD(P)-bd_dom_sf"/>
</dbReference>
<evidence type="ECO:0000256" key="1">
    <source>
        <dbReference type="ARBA" id="ARBA00004141"/>
    </source>
</evidence>
<dbReference type="Pfam" id="PF00106">
    <property type="entry name" value="adh_short"/>
    <property type="match status" value="2"/>
</dbReference>
<dbReference type="GO" id="GO:0052650">
    <property type="term" value="F:all-trans-retinol dehydrogenase (NADP+) activity"/>
    <property type="evidence" value="ECO:0007669"/>
    <property type="project" value="UniProtKB-ARBA"/>
</dbReference>
<dbReference type="Gene3D" id="3.40.50.720">
    <property type="entry name" value="NAD(P)-binding Rossmann-like Domain"/>
    <property type="match status" value="2"/>
</dbReference>
<organism evidence="13 14">
    <name type="scientific">Macrostomum lignano</name>
    <dbReference type="NCBI Taxonomy" id="282301"/>
    <lineage>
        <taxon>Eukaryota</taxon>
        <taxon>Metazoa</taxon>
        <taxon>Spiralia</taxon>
        <taxon>Lophotrochozoa</taxon>
        <taxon>Platyhelminthes</taxon>
        <taxon>Rhabditophora</taxon>
        <taxon>Macrostomorpha</taxon>
        <taxon>Macrostomida</taxon>
        <taxon>Macrostomidae</taxon>
        <taxon>Macrostomum</taxon>
    </lineage>
</organism>
<dbReference type="InterPro" id="IPR002110">
    <property type="entry name" value="Ankyrin_rpt"/>
</dbReference>
<dbReference type="SUPFAM" id="SSF51735">
    <property type="entry name" value="NAD(P)-binding Rossmann-fold domains"/>
    <property type="match status" value="2"/>
</dbReference>
<evidence type="ECO:0000256" key="7">
    <source>
        <dbReference type="ARBA" id="ARBA00023098"/>
    </source>
</evidence>
<dbReference type="InterPro" id="IPR002347">
    <property type="entry name" value="SDR_fam"/>
</dbReference>
<evidence type="ECO:0000256" key="5">
    <source>
        <dbReference type="ARBA" id="ARBA00022989"/>
    </source>
</evidence>
<name>A0A1I8HHT6_9PLAT</name>
<dbReference type="GO" id="GO:0016020">
    <property type="term" value="C:membrane"/>
    <property type="evidence" value="ECO:0007669"/>
    <property type="project" value="UniProtKB-SubCell"/>
</dbReference>
<keyword evidence="7" id="KW-0443">Lipid metabolism</keyword>
<keyword evidence="12" id="KW-0040">ANK repeat</keyword>
<sequence length="1357" mass="148351">RHARHRGRAVFPCPPALLVRHQLGPVLLPLRCTEAQIDSWPGCHGNGSRGRHRSADLRSARRLGCRVAAWDISSEGLEATRRLVAEACGSSGSAQFESFICDVASREACYSVAKETLNRMGRVDIVVNNAGIVQGKTLLDSDDDKTEKLYRVNLLSHYWITKALLPHMLSRGSGHLFYTASCTAWMGASRLTDYTASKAADLIFTESLQSELRSCYPNARIPVTTLCPYLIRTGMFQGCNSPIEWLFPSLDPAYVADRAVAAILAEESVVALPRFVYIFVALKAILPNPAYEAMQHLGNIDRFMAPFVGSVSAAIKSKANSISHSPNSSSISTSYINPSFTAMHPIVDVLLFLVRLPCWFAISWVQFFYRCVVPKCKSIRGQVAMITGAGAGIGQLICVRLARLGCRVAAWDISSEGLEATRRLVAEACGSSGSAQFESFICDVASREACYSVAKETLNRMGRVDIVVNNAGIVQGKTLLDSDDDKTEKLYRVNLLSHYWITKALLPHMLSRGSGHLFYTASCAGWIGASHLSDYCASKAADVIFAESLQSELRSCYPNARIPVTTLCPYLIRTGMFQGCNSPIEWLFPSLDPAYVADRAVAAILAEESLVAVPRIVYCFIALKTVLPNPAYEALQKLGNVDQFMLPFRGSLPSAQTRTAAPIVVVVGNGKENLDGVSKLRQLKNQQLNLMQNQSDKSVFLNGTATPEHSSSNVGASLNIGSRHIASSINVLGNQQQQGCLLQLSLPPQGNVSSRAQRSHLDQHQQSMTWFYRPEESLLGSQLNLALQQQQKHNRTANSDVDLNCNHFNDGLVANEDREHPLARPPPPPPPPPVQSRIVVKLSFPPAEVAAIDRQIQSIEEPYSPQSHLFICQSFLRPPKPFNAFANFIDWFPSAEDFPDFVSAHRQQLVEGPDCLISLTRLLIMLDLERHLLALLQSRLLHPRVRMPGPSRFTLLHTACLADSVQCVTLLHKLDSSNCVKLLDASGRSLSAVASPTVRSKVRLSTSSVGSAATSMAVKAPLSLFKFLTPSSNQQKQKAEFNSGPVSLTPEQRIHALGLVTNPATHEELLVLANQGQLNISAVNGGDNALLHRCLEMGLSSLALLANLLRRKLLLTDSSSINRNNQSESPLSHQLIHLSQGWDSEYRQHYLACYLHLLKADLNAADSSLGRTALHLAALAADEDLTNFLLQHEVDFNLPDKAGALPDHLGFKCSGGNNPCTRLIERRRNQRSRVIAELVSRLPDQLAARFRHTDLFVTDPDGFTPLCLAAKCNSMSALQFLLDQPDCPIDGQHPATGRTALAMAAAEDNALAVRLLLEYGACPAVRDFEHRLALELAVSAGNAASVQAMLAYTACLT</sequence>
<keyword evidence="3" id="KW-0812">Transmembrane</keyword>
<evidence type="ECO:0000256" key="9">
    <source>
        <dbReference type="ARBA" id="ARBA00059620"/>
    </source>
</evidence>
<feature type="repeat" description="ANK" evidence="12">
    <location>
        <begin position="1296"/>
        <end position="1328"/>
    </location>
</feature>
<evidence type="ECO:0000256" key="11">
    <source>
        <dbReference type="ARBA" id="ARBA00082544"/>
    </source>
</evidence>
<dbReference type="WBParaSite" id="maker-uti_cns_0006081-snap-gene-0.3-mRNA-1">
    <property type="protein sequence ID" value="maker-uti_cns_0006081-snap-gene-0.3-mRNA-1"/>
    <property type="gene ID" value="maker-uti_cns_0006081-snap-gene-0.3"/>
</dbReference>
<dbReference type="Proteomes" id="UP000095280">
    <property type="component" value="Unplaced"/>
</dbReference>
<dbReference type="PROSITE" id="PS50297">
    <property type="entry name" value="ANK_REP_REGION"/>
    <property type="match status" value="2"/>
</dbReference>
<dbReference type="Gene3D" id="1.25.40.20">
    <property type="entry name" value="Ankyrin repeat-containing domain"/>
    <property type="match status" value="2"/>
</dbReference>
<dbReference type="PANTHER" id="PTHR24322:SF736">
    <property type="entry name" value="RETINOL DEHYDROGENASE 10"/>
    <property type="match status" value="1"/>
</dbReference>
<feature type="repeat" description="ANK" evidence="12">
    <location>
        <begin position="1169"/>
        <end position="1201"/>
    </location>
</feature>
<evidence type="ECO:0000256" key="12">
    <source>
        <dbReference type="PROSITE-ProRule" id="PRU00023"/>
    </source>
</evidence>
<protein>
    <recommendedName>
        <fullName evidence="10">Short-chain dehydrogenase/reductase 3</fullName>
    </recommendedName>
    <alternativeName>
        <fullName evidence="11">Retinal short-chain dehydrogenase/reductase 1</fullName>
    </alternativeName>
</protein>
<dbReference type="Pfam" id="PF00023">
    <property type="entry name" value="Ank"/>
    <property type="match status" value="1"/>
</dbReference>
<keyword evidence="4" id="KW-0521">NADP</keyword>
<dbReference type="GO" id="GO:0005811">
    <property type="term" value="C:lipid droplet"/>
    <property type="evidence" value="ECO:0007669"/>
    <property type="project" value="TreeGrafter"/>
</dbReference>
<dbReference type="PANTHER" id="PTHR24322">
    <property type="entry name" value="PKSB"/>
    <property type="match status" value="1"/>
</dbReference>
<dbReference type="PRINTS" id="PR00081">
    <property type="entry name" value="GDHRDH"/>
</dbReference>
<dbReference type="PROSITE" id="PS50088">
    <property type="entry name" value="ANK_REPEAT"/>
    <property type="match status" value="2"/>
</dbReference>
<dbReference type="FunFam" id="3.40.50.720:FF:000131">
    <property type="entry name" value="Short-chain dehydrogenase/reductase 3"/>
    <property type="match status" value="1"/>
</dbReference>
<evidence type="ECO:0000256" key="6">
    <source>
        <dbReference type="ARBA" id="ARBA00023002"/>
    </source>
</evidence>
<dbReference type="PRINTS" id="PR00080">
    <property type="entry name" value="SDRFAMILY"/>
</dbReference>
<dbReference type="SUPFAM" id="SSF48403">
    <property type="entry name" value="Ankyrin repeat"/>
    <property type="match status" value="1"/>
</dbReference>
<dbReference type="InterPro" id="IPR036770">
    <property type="entry name" value="Ankyrin_rpt-contain_sf"/>
</dbReference>
<comment type="similarity">
    <text evidence="2">Belongs to the short-chain dehydrogenases/reductases (SDR) family.</text>
</comment>
<dbReference type="Pfam" id="PF12796">
    <property type="entry name" value="Ank_2"/>
    <property type="match status" value="1"/>
</dbReference>
<evidence type="ECO:0000256" key="4">
    <source>
        <dbReference type="ARBA" id="ARBA00022857"/>
    </source>
</evidence>
<dbReference type="SMART" id="SM00248">
    <property type="entry name" value="ANK"/>
    <property type="match status" value="4"/>
</dbReference>
<keyword evidence="13" id="KW-1185">Reference proteome</keyword>
<evidence type="ECO:0000256" key="10">
    <source>
        <dbReference type="ARBA" id="ARBA00068717"/>
    </source>
</evidence>
<dbReference type="CDD" id="cd05339">
    <property type="entry name" value="17beta-HSDXI-like_SDR_c"/>
    <property type="match status" value="1"/>
</dbReference>
<keyword evidence="5" id="KW-1133">Transmembrane helix</keyword>
<evidence type="ECO:0000313" key="13">
    <source>
        <dbReference type="Proteomes" id="UP000095280"/>
    </source>
</evidence>
<comment type="function">
    <text evidence="9">Catalyzes the reduction of all-trans-retinal to all-trans-retinol in the presence of NADPH.</text>
</comment>
<comment type="subcellular location">
    <subcellularLocation>
        <location evidence="1">Membrane</location>
        <topology evidence="1">Multi-pass membrane protein</topology>
    </subcellularLocation>
</comment>
<reference evidence="14" key="1">
    <citation type="submission" date="2016-11" db="UniProtKB">
        <authorList>
            <consortium name="WormBaseParasite"/>
        </authorList>
    </citation>
    <scope>IDENTIFICATION</scope>
</reference>
<dbReference type="PROSITE" id="PS00061">
    <property type="entry name" value="ADH_SHORT"/>
    <property type="match status" value="2"/>
</dbReference>
<evidence type="ECO:0000313" key="14">
    <source>
        <dbReference type="WBParaSite" id="maker-uti_cns_0006081-snap-gene-0.3-mRNA-1"/>
    </source>
</evidence>
<evidence type="ECO:0000256" key="3">
    <source>
        <dbReference type="ARBA" id="ARBA00022692"/>
    </source>
</evidence>
<accession>A0A1I8HHT6</accession>
<keyword evidence="8" id="KW-0472">Membrane</keyword>
<dbReference type="InterPro" id="IPR020904">
    <property type="entry name" value="Sc_DH/Rdtase_CS"/>
</dbReference>